<dbReference type="PANTHER" id="PTHR12110">
    <property type="entry name" value="HYDROXYPYRUVATE ISOMERASE"/>
    <property type="match status" value="1"/>
</dbReference>
<dbReference type="KEGG" id="bliq:INP51_15550"/>
<dbReference type="InterPro" id="IPR050312">
    <property type="entry name" value="IolE/XylAMocC-like"/>
</dbReference>
<dbReference type="Gene3D" id="3.20.20.150">
    <property type="entry name" value="Divalent-metal-dependent TIM barrel enzymes"/>
    <property type="match status" value="1"/>
</dbReference>
<dbReference type="PANTHER" id="PTHR12110:SF41">
    <property type="entry name" value="INOSOSE DEHYDRATASE"/>
    <property type="match status" value="1"/>
</dbReference>
<dbReference type="EMBL" id="CP063304">
    <property type="protein sequence ID" value="QOV21103.1"/>
    <property type="molecule type" value="Genomic_DNA"/>
</dbReference>
<evidence type="ECO:0000313" key="3">
    <source>
        <dbReference type="Proteomes" id="UP000593601"/>
    </source>
</evidence>
<dbReference type="InterPro" id="IPR013022">
    <property type="entry name" value="Xyl_isomerase-like_TIM-brl"/>
</dbReference>
<keyword evidence="2" id="KW-0413">Isomerase</keyword>
<accession>A0A7M2RL92</accession>
<keyword evidence="3" id="KW-1185">Reference proteome</keyword>
<protein>
    <submittedName>
        <fullName evidence="2">Sugar phosphate isomerase/epimerase</fullName>
    </submittedName>
</protein>
<dbReference type="Proteomes" id="UP000593601">
    <property type="component" value="Chromosome"/>
</dbReference>
<dbReference type="GO" id="GO:0016853">
    <property type="term" value="F:isomerase activity"/>
    <property type="evidence" value="ECO:0007669"/>
    <property type="project" value="UniProtKB-KW"/>
</dbReference>
<evidence type="ECO:0000313" key="2">
    <source>
        <dbReference type="EMBL" id="QOV21103.1"/>
    </source>
</evidence>
<proteinExistence type="predicted"/>
<reference evidence="2 3" key="1">
    <citation type="submission" date="2020-10" db="EMBL/GenBank/DDBJ databases">
        <title>Blautia liquoris sp.nov., isolated from the mud in a fermentation cellar used for the production of Chinese strong-flavoured liquor.</title>
        <authorList>
            <person name="Lu L."/>
        </authorList>
    </citation>
    <scope>NUCLEOTIDE SEQUENCE [LARGE SCALE GENOMIC DNA]</scope>
    <source>
        <strain evidence="2 3">LZLJ-3</strain>
    </source>
</reference>
<dbReference type="SUPFAM" id="SSF51658">
    <property type="entry name" value="Xylose isomerase-like"/>
    <property type="match status" value="1"/>
</dbReference>
<dbReference type="Pfam" id="PF01261">
    <property type="entry name" value="AP_endonuc_2"/>
    <property type="match status" value="1"/>
</dbReference>
<feature type="domain" description="Xylose isomerase-like TIM barrel" evidence="1">
    <location>
        <begin position="1"/>
        <end position="220"/>
    </location>
</feature>
<organism evidence="2 3">
    <name type="scientific">Blautia liquoris</name>
    <dbReference type="NCBI Taxonomy" id="2779518"/>
    <lineage>
        <taxon>Bacteria</taxon>
        <taxon>Bacillati</taxon>
        <taxon>Bacillota</taxon>
        <taxon>Clostridia</taxon>
        <taxon>Lachnospirales</taxon>
        <taxon>Lachnospiraceae</taxon>
        <taxon>Blautia</taxon>
    </lineage>
</organism>
<name>A0A7M2RL92_9FIRM</name>
<dbReference type="AlphaFoldDB" id="A0A7M2RL92"/>
<evidence type="ECO:0000259" key="1">
    <source>
        <dbReference type="Pfam" id="PF01261"/>
    </source>
</evidence>
<dbReference type="InterPro" id="IPR036237">
    <property type="entry name" value="Xyl_isomerase-like_sf"/>
</dbReference>
<gene>
    <name evidence="2" type="ORF">INP51_15550</name>
</gene>
<sequence>MGYDGVELAGLYGHTPQQIHDWLHEIGLEPISAHVPYVELKDNMEKTVADYAVVGCTYLAIPHLGEGERYGTKAYQEMLEKIPSIAKECRKYDMTLLYHNHDFEFQRALNGEYVLDTLYQQIEPKDLQTEIDTCWVKAAGEDPAAYVRKYQGRCPVVHLKDFTGKKPVEFRAVGYGIQNMQEILTASIESGAQWVIVEQDGHTEHSPIEDARLSIEYLKTLNWDHNNCQGESEYEGN</sequence>